<evidence type="ECO:0000313" key="5">
    <source>
        <dbReference type="EMBL" id="OAE18258.1"/>
    </source>
</evidence>
<dbReference type="InterPro" id="IPR036249">
    <property type="entry name" value="Thioredoxin-like_sf"/>
</dbReference>
<reference evidence="5" key="1">
    <citation type="submission" date="2016-03" db="EMBL/GenBank/DDBJ databases">
        <title>Mechanisms controlling the formation of the plant cell surface in tip-growing cells are functionally conserved among land plants.</title>
        <authorList>
            <person name="Honkanen S."/>
            <person name="Jones V.A."/>
            <person name="Morieri G."/>
            <person name="Champion C."/>
            <person name="Hetherington A.J."/>
            <person name="Kelly S."/>
            <person name="Saint-Marcoux D."/>
            <person name="Proust H."/>
            <person name="Prescott H."/>
            <person name="Dolan L."/>
        </authorList>
    </citation>
    <scope>NUCLEOTIDE SEQUENCE [LARGE SCALE GENOMIC DNA]</scope>
    <source>
        <tissue evidence="5">Whole gametophyte</tissue>
    </source>
</reference>
<dbReference type="AlphaFoldDB" id="A0A176VBH9"/>
<dbReference type="PROSITE" id="PS00194">
    <property type="entry name" value="THIOREDOXIN_1"/>
    <property type="match status" value="1"/>
</dbReference>
<evidence type="ECO:0000256" key="2">
    <source>
        <dbReference type="ARBA" id="ARBA00038337"/>
    </source>
</evidence>
<dbReference type="SUPFAM" id="SSF52833">
    <property type="entry name" value="Thioredoxin-like"/>
    <property type="match status" value="1"/>
</dbReference>
<evidence type="ECO:0000259" key="4">
    <source>
        <dbReference type="PROSITE" id="PS51352"/>
    </source>
</evidence>
<protein>
    <recommendedName>
        <fullName evidence="4">Thioredoxin domain-containing protein</fullName>
    </recommendedName>
</protein>
<dbReference type="PROSITE" id="PS51352">
    <property type="entry name" value="THIOREDOXIN_2"/>
    <property type="match status" value="1"/>
</dbReference>
<dbReference type="InterPro" id="IPR013766">
    <property type="entry name" value="Thioredoxin_domain"/>
</dbReference>
<gene>
    <name evidence="5" type="ORF">AXG93_723s1100</name>
</gene>
<sequence>MAMHVMVAHGTVVSLSPLALSGGSFAESRRVLAAVAGCGVTRGDLHGSLQHVAAESRAGLSTRRQSRGIRTRAEQTGGGDGSAATTVIDGALVQVEGGITEVDKDTFWPLVKSAGEKVVVLDMYTQWCGPCKLMLPKLQALAATMDDVIFCKLDCNQDNKPLAKELGIKVVPTFKIFKSDTLVGSVSGAKYDDLVKAIESARSDDKQQDDELLVSVRNYSSQTCRNPLSESSTPC</sequence>
<dbReference type="PRINTS" id="PR00421">
    <property type="entry name" value="THIOREDOXIN"/>
</dbReference>
<feature type="domain" description="Thioredoxin" evidence="4">
    <location>
        <begin position="81"/>
        <end position="203"/>
    </location>
</feature>
<accession>A0A176VBH9</accession>
<name>A0A176VBH9_MARPO</name>
<organism evidence="5 6">
    <name type="scientific">Marchantia polymorpha subsp. ruderalis</name>
    <dbReference type="NCBI Taxonomy" id="1480154"/>
    <lineage>
        <taxon>Eukaryota</taxon>
        <taxon>Viridiplantae</taxon>
        <taxon>Streptophyta</taxon>
        <taxon>Embryophyta</taxon>
        <taxon>Marchantiophyta</taxon>
        <taxon>Marchantiopsida</taxon>
        <taxon>Marchantiidae</taxon>
        <taxon>Marchantiales</taxon>
        <taxon>Marchantiaceae</taxon>
        <taxon>Marchantia</taxon>
    </lineage>
</organism>
<dbReference type="CDD" id="cd02947">
    <property type="entry name" value="TRX_family"/>
    <property type="match status" value="1"/>
</dbReference>
<dbReference type="InterPro" id="IPR017937">
    <property type="entry name" value="Thioredoxin_CS"/>
</dbReference>
<evidence type="ECO:0000313" key="6">
    <source>
        <dbReference type="Proteomes" id="UP000077202"/>
    </source>
</evidence>
<feature type="region of interest" description="Disordered" evidence="3">
    <location>
        <begin position="56"/>
        <end position="82"/>
    </location>
</feature>
<keyword evidence="1" id="KW-1015">Disulfide bond</keyword>
<evidence type="ECO:0000256" key="1">
    <source>
        <dbReference type="ARBA" id="ARBA00023157"/>
    </source>
</evidence>
<keyword evidence="6" id="KW-1185">Reference proteome</keyword>
<proteinExistence type="inferred from homology"/>
<dbReference type="Proteomes" id="UP000077202">
    <property type="component" value="Unassembled WGS sequence"/>
</dbReference>
<dbReference type="PANTHER" id="PTHR46115">
    <property type="entry name" value="THIOREDOXIN-LIKE PROTEIN 1"/>
    <property type="match status" value="1"/>
</dbReference>
<comment type="caution">
    <text evidence="5">The sequence shown here is derived from an EMBL/GenBank/DDBJ whole genome shotgun (WGS) entry which is preliminary data.</text>
</comment>
<comment type="similarity">
    <text evidence="2">Belongs to the thioredoxin family. Plant F-type subfamily.</text>
</comment>
<dbReference type="Gene3D" id="3.40.30.10">
    <property type="entry name" value="Glutaredoxin"/>
    <property type="match status" value="1"/>
</dbReference>
<dbReference type="Pfam" id="PF00085">
    <property type="entry name" value="Thioredoxin"/>
    <property type="match status" value="1"/>
</dbReference>
<dbReference type="EMBL" id="LVLJ01004086">
    <property type="protein sequence ID" value="OAE18258.1"/>
    <property type="molecule type" value="Genomic_DNA"/>
</dbReference>
<evidence type="ECO:0000256" key="3">
    <source>
        <dbReference type="SAM" id="MobiDB-lite"/>
    </source>
</evidence>